<gene>
    <name evidence="5" type="ORF">COV57_03045</name>
</gene>
<proteinExistence type="inferred from homology"/>
<dbReference type="GO" id="GO:0016887">
    <property type="term" value="F:ATP hydrolysis activity"/>
    <property type="evidence" value="ECO:0007669"/>
    <property type="project" value="TreeGrafter"/>
</dbReference>
<name>A0A2H0N6Z2_9BACT</name>
<keyword evidence="3" id="KW-0067">ATP-binding</keyword>
<reference evidence="5 6" key="1">
    <citation type="submission" date="2017-09" db="EMBL/GenBank/DDBJ databases">
        <title>Depth-based differentiation of microbial function through sediment-hosted aquifers and enrichment of novel symbionts in the deep terrestrial subsurface.</title>
        <authorList>
            <person name="Probst A.J."/>
            <person name="Ladd B."/>
            <person name="Jarett J.K."/>
            <person name="Geller-Mcgrath D.E."/>
            <person name="Sieber C.M."/>
            <person name="Emerson J.B."/>
            <person name="Anantharaman K."/>
            <person name="Thomas B.C."/>
            <person name="Malmstrom R."/>
            <person name="Stieglmeier M."/>
            <person name="Klingl A."/>
            <person name="Woyke T."/>
            <person name="Ryan C.M."/>
            <person name="Banfield J.F."/>
        </authorList>
    </citation>
    <scope>NUCLEOTIDE SEQUENCE [LARGE SCALE GENOMIC DNA]</scope>
    <source>
        <strain evidence="5">CG11_big_fil_rev_8_21_14_0_20_35_14</strain>
    </source>
</reference>
<dbReference type="CDD" id="cd01129">
    <property type="entry name" value="PulE-GspE-like"/>
    <property type="match status" value="1"/>
</dbReference>
<dbReference type="EMBL" id="PCWO01000045">
    <property type="protein sequence ID" value="PIR04672.1"/>
    <property type="molecule type" value="Genomic_DNA"/>
</dbReference>
<dbReference type="Gene3D" id="3.30.450.90">
    <property type="match status" value="1"/>
</dbReference>
<evidence type="ECO:0000313" key="6">
    <source>
        <dbReference type="Proteomes" id="UP000229893"/>
    </source>
</evidence>
<dbReference type="PANTHER" id="PTHR30258:SF2">
    <property type="entry name" value="COMG OPERON PROTEIN 1"/>
    <property type="match status" value="1"/>
</dbReference>
<organism evidence="5 6">
    <name type="scientific">Candidatus Liptonbacteria bacterium CG11_big_fil_rev_8_21_14_0_20_35_14</name>
    <dbReference type="NCBI Taxonomy" id="1974634"/>
    <lineage>
        <taxon>Bacteria</taxon>
        <taxon>Candidatus Liptoniibacteriota</taxon>
    </lineage>
</organism>
<accession>A0A2H0N6Z2</accession>
<sequence length="360" mass="40289">MHSFGNDRGCSMEITGSKLNSKELRSSDVLFSDGSIGASLLREIIEASCKNKASDIHVEKLNTGLRVRLRIHGQLKDLNQLAPQIDLGNDRNSRNLIIQIKKIAKMNLSVSDEVQDGSFGINSIRARFRVALSPTLHGESIVMRCIYETDLPHLDEINLPDSLNKKIREIITKSQGIIIISGPTGSGKSTTMQAMINSIDRTSRKVISVENPIEREMPGVVQKEITWKVNWASAIKMALREDPDVIYIGEIRDPESAMMAIEASMTGHLVLTTVHANSSLEILERLKSLGVSTYEIEKNIKLLLAQRLVFSEKRGERIPCFEYRTNKGDQFEMESSIQAEVLSLFNDGVINETEVKKWLI</sequence>
<dbReference type="Pfam" id="PF00437">
    <property type="entry name" value="T2SSE"/>
    <property type="match status" value="1"/>
</dbReference>
<dbReference type="InterPro" id="IPR003593">
    <property type="entry name" value="AAA+_ATPase"/>
</dbReference>
<dbReference type="Gene3D" id="3.40.50.300">
    <property type="entry name" value="P-loop containing nucleotide triphosphate hydrolases"/>
    <property type="match status" value="1"/>
</dbReference>
<comment type="caution">
    <text evidence="5">The sequence shown here is derived from an EMBL/GenBank/DDBJ whole genome shotgun (WGS) entry which is preliminary data.</text>
</comment>
<dbReference type="GO" id="GO:0005886">
    <property type="term" value="C:plasma membrane"/>
    <property type="evidence" value="ECO:0007669"/>
    <property type="project" value="TreeGrafter"/>
</dbReference>
<evidence type="ECO:0000256" key="1">
    <source>
        <dbReference type="ARBA" id="ARBA00006611"/>
    </source>
</evidence>
<keyword evidence="2" id="KW-0547">Nucleotide-binding</keyword>
<dbReference type="Proteomes" id="UP000229893">
    <property type="component" value="Unassembled WGS sequence"/>
</dbReference>
<evidence type="ECO:0000256" key="2">
    <source>
        <dbReference type="ARBA" id="ARBA00022741"/>
    </source>
</evidence>
<dbReference type="AlphaFoldDB" id="A0A2H0N6Z2"/>
<dbReference type="InterPro" id="IPR027417">
    <property type="entry name" value="P-loop_NTPase"/>
</dbReference>
<evidence type="ECO:0000313" key="5">
    <source>
        <dbReference type="EMBL" id="PIR04672.1"/>
    </source>
</evidence>
<evidence type="ECO:0000256" key="3">
    <source>
        <dbReference type="ARBA" id="ARBA00022840"/>
    </source>
</evidence>
<comment type="similarity">
    <text evidence="1">Belongs to the GSP E family.</text>
</comment>
<dbReference type="InterPro" id="IPR001482">
    <property type="entry name" value="T2SS/T4SS_dom"/>
</dbReference>
<dbReference type="PANTHER" id="PTHR30258">
    <property type="entry name" value="TYPE II SECRETION SYSTEM PROTEIN GSPE-RELATED"/>
    <property type="match status" value="1"/>
</dbReference>
<protein>
    <recommendedName>
        <fullName evidence="4">AAA+ ATPase domain-containing protein</fullName>
    </recommendedName>
</protein>
<evidence type="ECO:0000259" key="4">
    <source>
        <dbReference type="SMART" id="SM00382"/>
    </source>
</evidence>
<dbReference type="SUPFAM" id="SSF52540">
    <property type="entry name" value="P-loop containing nucleoside triphosphate hydrolases"/>
    <property type="match status" value="1"/>
</dbReference>
<dbReference type="GO" id="GO:0005524">
    <property type="term" value="F:ATP binding"/>
    <property type="evidence" value="ECO:0007669"/>
    <property type="project" value="UniProtKB-KW"/>
</dbReference>
<feature type="domain" description="AAA+ ATPase" evidence="4">
    <location>
        <begin position="174"/>
        <end position="314"/>
    </location>
</feature>
<dbReference type="SMART" id="SM00382">
    <property type="entry name" value="AAA"/>
    <property type="match status" value="1"/>
</dbReference>